<evidence type="ECO:0000256" key="3">
    <source>
        <dbReference type="ARBA" id="ARBA00022475"/>
    </source>
</evidence>
<evidence type="ECO:0000256" key="9">
    <source>
        <dbReference type="ARBA" id="ARBA00023136"/>
    </source>
</evidence>
<dbReference type="Pfam" id="PF00005">
    <property type="entry name" value="ABC_tran"/>
    <property type="match status" value="1"/>
</dbReference>
<keyword evidence="6 11" id="KW-0067">ATP-binding</keyword>
<sequence length="262" mass="28901">MNKAAAVRAENLTYTIAGKKILDNISLTIEDGSFTAIIGPNGCGKSTLLKALYRNLRYTGGSVFLYGKNIHTYRRREIGRMVAVLTQYHQAPQGCTTRSLVRLGRFARTSFLRSAAADERAVEAALQRTGVAVLADRMVTTLSGGEQQRAWLAMTLAQEPRILLLDEPTTYLDIRHQLDVMKLLRSLHRQLGLTVVVVLHDLNQAMAFAENVVVMAEGQIRAAGTAAAVLTQERLETVFAVTLEEYRSRTGQTALLPSSRQK</sequence>
<dbReference type="FunFam" id="3.40.50.300:FF:000134">
    <property type="entry name" value="Iron-enterobactin ABC transporter ATP-binding protein"/>
    <property type="match status" value="1"/>
</dbReference>
<dbReference type="EMBL" id="AWXA01000008">
    <property type="protein sequence ID" value="ERT61740.1"/>
    <property type="molecule type" value="Genomic_DNA"/>
</dbReference>
<proteinExistence type="predicted"/>
<dbReference type="OrthoDB" id="9799337at2"/>
<dbReference type="GO" id="GO:0005886">
    <property type="term" value="C:plasma membrane"/>
    <property type="evidence" value="ECO:0007669"/>
    <property type="project" value="UniProtKB-SubCell"/>
</dbReference>
<dbReference type="InterPro" id="IPR051535">
    <property type="entry name" value="Siderophore_ABC-ATPase"/>
</dbReference>
<evidence type="ECO:0000256" key="1">
    <source>
        <dbReference type="ARBA" id="ARBA00004202"/>
    </source>
</evidence>
<dbReference type="PATRIC" id="fig|1111454.3.peg.466"/>
<evidence type="ECO:0000259" key="10">
    <source>
        <dbReference type="PROSITE" id="PS50893"/>
    </source>
</evidence>
<protein>
    <submittedName>
        <fullName evidence="11">ABC transporter, ATP-binding protein</fullName>
    </submittedName>
</protein>
<dbReference type="STRING" id="1111454.HMPREF1250_2132"/>
<name>U7UQZ3_9FIRM</name>
<evidence type="ECO:0000256" key="8">
    <source>
        <dbReference type="ARBA" id="ARBA00023065"/>
    </source>
</evidence>
<evidence type="ECO:0000256" key="6">
    <source>
        <dbReference type="ARBA" id="ARBA00022840"/>
    </source>
</evidence>
<evidence type="ECO:0000256" key="5">
    <source>
        <dbReference type="ARBA" id="ARBA00022741"/>
    </source>
</evidence>
<evidence type="ECO:0000256" key="7">
    <source>
        <dbReference type="ARBA" id="ARBA00023004"/>
    </source>
</evidence>
<dbReference type="SMART" id="SM00382">
    <property type="entry name" value="AAA"/>
    <property type="match status" value="1"/>
</dbReference>
<dbReference type="AlphaFoldDB" id="U7UQZ3"/>
<keyword evidence="5" id="KW-0547">Nucleotide-binding</keyword>
<dbReference type="GO" id="GO:0005524">
    <property type="term" value="F:ATP binding"/>
    <property type="evidence" value="ECO:0007669"/>
    <property type="project" value="UniProtKB-KW"/>
</dbReference>
<dbReference type="RefSeq" id="WP_023053030.1">
    <property type="nucleotide sequence ID" value="NZ_AWXA01000008.1"/>
</dbReference>
<gene>
    <name evidence="11" type="ORF">HMPREF1250_2132</name>
</gene>
<dbReference type="PROSITE" id="PS00211">
    <property type="entry name" value="ABC_TRANSPORTER_1"/>
    <property type="match status" value="1"/>
</dbReference>
<evidence type="ECO:0000256" key="2">
    <source>
        <dbReference type="ARBA" id="ARBA00022448"/>
    </source>
</evidence>
<dbReference type="Gene3D" id="3.40.50.300">
    <property type="entry name" value="P-loop containing nucleotide triphosphate hydrolases"/>
    <property type="match status" value="1"/>
</dbReference>
<dbReference type="InterPro" id="IPR017871">
    <property type="entry name" value="ABC_transporter-like_CS"/>
</dbReference>
<evidence type="ECO:0000313" key="12">
    <source>
        <dbReference type="Proteomes" id="UP000017090"/>
    </source>
</evidence>
<dbReference type="GO" id="GO:0016887">
    <property type="term" value="F:ATP hydrolysis activity"/>
    <property type="evidence" value="ECO:0007669"/>
    <property type="project" value="InterPro"/>
</dbReference>
<dbReference type="Proteomes" id="UP000017090">
    <property type="component" value="Unassembled WGS sequence"/>
</dbReference>
<keyword evidence="7" id="KW-0408">Iron</keyword>
<dbReference type="GO" id="GO:0006826">
    <property type="term" value="P:iron ion transport"/>
    <property type="evidence" value="ECO:0007669"/>
    <property type="project" value="UniProtKB-KW"/>
</dbReference>
<dbReference type="CDD" id="cd03214">
    <property type="entry name" value="ABC_Iron-Siderophores_B12_Hemin"/>
    <property type="match status" value="1"/>
</dbReference>
<accession>U7UQZ3</accession>
<evidence type="ECO:0000256" key="4">
    <source>
        <dbReference type="ARBA" id="ARBA00022496"/>
    </source>
</evidence>
<keyword evidence="8" id="KW-0406">Ion transport</keyword>
<dbReference type="InterPro" id="IPR027417">
    <property type="entry name" value="P-loop_NTPase"/>
</dbReference>
<comment type="caution">
    <text evidence="11">The sequence shown here is derived from an EMBL/GenBank/DDBJ whole genome shotgun (WGS) entry which is preliminary data.</text>
</comment>
<dbReference type="SUPFAM" id="SSF52540">
    <property type="entry name" value="P-loop containing nucleoside triphosphate hydrolases"/>
    <property type="match status" value="1"/>
</dbReference>
<keyword evidence="2" id="KW-0813">Transport</keyword>
<dbReference type="InterPro" id="IPR003593">
    <property type="entry name" value="AAA+_ATPase"/>
</dbReference>
<dbReference type="eggNOG" id="COG1120">
    <property type="taxonomic scope" value="Bacteria"/>
</dbReference>
<reference evidence="11 12" key="1">
    <citation type="submission" date="2013-09" db="EMBL/GenBank/DDBJ databases">
        <authorList>
            <person name="Durkin A.S."/>
            <person name="Haft D.R."/>
            <person name="McCorrison J."/>
            <person name="Torralba M."/>
            <person name="Gillis M."/>
            <person name="Haft D.H."/>
            <person name="Methe B."/>
            <person name="Sutton G."/>
            <person name="Nelson K.E."/>
        </authorList>
    </citation>
    <scope>NUCLEOTIDE SEQUENCE [LARGE SCALE GENOMIC DNA]</scope>
    <source>
        <strain evidence="11 12">BV3C16-1</strain>
    </source>
</reference>
<keyword evidence="4" id="KW-0410">Iron transport</keyword>
<dbReference type="PANTHER" id="PTHR42771:SF2">
    <property type="entry name" value="IRON(3+)-HYDROXAMATE IMPORT ATP-BINDING PROTEIN FHUC"/>
    <property type="match status" value="1"/>
</dbReference>
<dbReference type="InterPro" id="IPR003439">
    <property type="entry name" value="ABC_transporter-like_ATP-bd"/>
</dbReference>
<keyword evidence="12" id="KW-1185">Reference proteome</keyword>
<evidence type="ECO:0000313" key="11">
    <source>
        <dbReference type="EMBL" id="ERT61740.1"/>
    </source>
</evidence>
<keyword evidence="9" id="KW-0472">Membrane</keyword>
<dbReference type="PANTHER" id="PTHR42771">
    <property type="entry name" value="IRON(3+)-HYDROXAMATE IMPORT ATP-BINDING PROTEIN FHUC"/>
    <property type="match status" value="1"/>
</dbReference>
<keyword evidence="3" id="KW-1003">Cell membrane</keyword>
<comment type="subcellular location">
    <subcellularLocation>
        <location evidence="1">Cell membrane</location>
        <topology evidence="1">Peripheral membrane protein</topology>
    </subcellularLocation>
</comment>
<organism evidence="11 12">
    <name type="scientific">Megasphaera vaginalis</name>
    <name type="common">ex Srinivasan et al. 2021</name>
    <dbReference type="NCBI Taxonomy" id="1111454"/>
    <lineage>
        <taxon>Bacteria</taxon>
        <taxon>Bacillati</taxon>
        <taxon>Bacillota</taxon>
        <taxon>Negativicutes</taxon>
        <taxon>Veillonellales</taxon>
        <taxon>Veillonellaceae</taxon>
        <taxon>Megasphaera</taxon>
    </lineage>
</organism>
<dbReference type="PROSITE" id="PS50893">
    <property type="entry name" value="ABC_TRANSPORTER_2"/>
    <property type="match status" value="1"/>
</dbReference>
<feature type="domain" description="ABC transporter" evidence="10">
    <location>
        <begin position="7"/>
        <end position="242"/>
    </location>
</feature>